<dbReference type="InterPro" id="IPR029045">
    <property type="entry name" value="ClpP/crotonase-like_dom_sf"/>
</dbReference>
<comment type="similarity">
    <text evidence="1 2">Belongs to the enoyl-CoA hydratase/isomerase family.</text>
</comment>
<protein>
    <submittedName>
        <fullName evidence="3">Enoyl-CoA hydratase</fullName>
    </submittedName>
</protein>
<evidence type="ECO:0000256" key="1">
    <source>
        <dbReference type="ARBA" id="ARBA00005254"/>
    </source>
</evidence>
<dbReference type="PANTHER" id="PTHR43459">
    <property type="entry name" value="ENOYL-COA HYDRATASE"/>
    <property type="match status" value="1"/>
</dbReference>
<reference evidence="3 4" key="1">
    <citation type="submission" date="2019-10" db="EMBL/GenBank/DDBJ databases">
        <title>Georgenia wutianyii sp. nov. and Georgenia yuyongxinii sp. nov. isolated from plateau pika (Ochotona curzoniae) in the Qinghai-Tibet plateau of China.</title>
        <authorList>
            <person name="Tian Z."/>
        </authorList>
    </citation>
    <scope>NUCLEOTIDE SEQUENCE [LARGE SCALE GENOMIC DNA]</scope>
    <source>
        <strain evidence="3 4">JCM 15130</strain>
    </source>
</reference>
<name>A0A7J9UVY1_9MICO</name>
<dbReference type="Gene3D" id="1.10.12.10">
    <property type="entry name" value="Lyase 2-enoyl-coa Hydratase, Chain A, domain 2"/>
    <property type="match status" value="1"/>
</dbReference>
<dbReference type="InterPro" id="IPR014748">
    <property type="entry name" value="Enoyl-CoA_hydra_C"/>
</dbReference>
<dbReference type="PROSITE" id="PS00166">
    <property type="entry name" value="ENOYL_COA_HYDRATASE"/>
    <property type="match status" value="1"/>
</dbReference>
<sequence>MSETSAGIRVTRADGVVTVTLDNLGRKNAVTPDGFRRLRDVLRGVDRREDRVLLLTGAGDDFCAGADLGAHTDDTLHPYERMRIVGEVALTLHRLPIPTVASVRGVAVGAGMSLVLCCDLVVAATTARFSQIFTQRALSPDTGASWLLPQLIGLARAKELALLGEMVPATLAKEYGFVHRLAEPDEVDSVVQGLVETFRTGPTVALGLTKDLLNGAFDSSLEQAVEAEGKAVGINLATHDVREAGRAFREKRRPQFLGR</sequence>
<gene>
    <name evidence="3" type="ORF">GB882_07570</name>
</gene>
<dbReference type="SUPFAM" id="SSF52096">
    <property type="entry name" value="ClpP/crotonase"/>
    <property type="match status" value="1"/>
</dbReference>
<dbReference type="EMBL" id="WHPD01001645">
    <property type="protein sequence ID" value="MPV88523.1"/>
    <property type="molecule type" value="Genomic_DNA"/>
</dbReference>
<dbReference type="PANTHER" id="PTHR43459:SF1">
    <property type="entry name" value="EG:BACN32G11.4 PROTEIN"/>
    <property type="match status" value="1"/>
</dbReference>
<dbReference type="GO" id="GO:0003824">
    <property type="term" value="F:catalytic activity"/>
    <property type="evidence" value="ECO:0007669"/>
    <property type="project" value="InterPro"/>
</dbReference>
<keyword evidence="4" id="KW-1185">Reference proteome</keyword>
<dbReference type="Pfam" id="PF00378">
    <property type="entry name" value="ECH_1"/>
    <property type="match status" value="1"/>
</dbReference>
<dbReference type="AlphaFoldDB" id="A0A7J9UVY1"/>
<dbReference type="RefSeq" id="WP_152231182.1">
    <property type="nucleotide sequence ID" value="NZ_BAAAOT010000037.1"/>
</dbReference>
<dbReference type="CDD" id="cd06558">
    <property type="entry name" value="crotonase-like"/>
    <property type="match status" value="1"/>
</dbReference>
<comment type="caution">
    <text evidence="3">The sequence shown here is derived from an EMBL/GenBank/DDBJ whole genome shotgun (WGS) entry which is preliminary data.</text>
</comment>
<dbReference type="Gene3D" id="3.90.226.10">
    <property type="entry name" value="2-enoyl-CoA Hydratase, Chain A, domain 1"/>
    <property type="match status" value="1"/>
</dbReference>
<evidence type="ECO:0000256" key="2">
    <source>
        <dbReference type="RuleBase" id="RU003707"/>
    </source>
</evidence>
<dbReference type="InterPro" id="IPR001753">
    <property type="entry name" value="Enoyl-CoA_hydra/iso"/>
</dbReference>
<dbReference type="Proteomes" id="UP000429644">
    <property type="component" value="Unassembled WGS sequence"/>
</dbReference>
<dbReference type="InterPro" id="IPR018376">
    <property type="entry name" value="Enoyl-CoA_hyd/isom_CS"/>
</dbReference>
<evidence type="ECO:0000313" key="3">
    <source>
        <dbReference type="EMBL" id="MPV88523.1"/>
    </source>
</evidence>
<accession>A0A7J9UVY1</accession>
<proteinExistence type="inferred from homology"/>
<organism evidence="3 4">
    <name type="scientific">Georgenia ruanii</name>
    <dbReference type="NCBI Taxonomy" id="348442"/>
    <lineage>
        <taxon>Bacteria</taxon>
        <taxon>Bacillati</taxon>
        <taxon>Actinomycetota</taxon>
        <taxon>Actinomycetes</taxon>
        <taxon>Micrococcales</taxon>
        <taxon>Bogoriellaceae</taxon>
        <taxon>Georgenia</taxon>
    </lineage>
</organism>
<evidence type="ECO:0000313" key="4">
    <source>
        <dbReference type="Proteomes" id="UP000429644"/>
    </source>
</evidence>
<dbReference type="OrthoDB" id="8452484at2"/>